<evidence type="ECO:0000313" key="3">
    <source>
        <dbReference type="Proteomes" id="UP000521943"/>
    </source>
</evidence>
<feature type="region of interest" description="Disordered" evidence="1">
    <location>
        <begin position="1"/>
        <end position="22"/>
    </location>
</feature>
<dbReference type="AlphaFoldDB" id="A0A8H6H6Q1"/>
<reference evidence="2 3" key="1">
    <citation type="submission" date="2020-07" db="EMBL/GenBank/DDBJ databases">
        <title>Comparative genomics of pyrophilous fungi reveals a link between fire events and developmental genes.</title>
        <authorList>
            <consortium name="DOE Joint Genome Institute"/>
            <person name="Steindorff A.S."/>
            <person name="Carver A."/>
            <person name="Calhoun S."/>
            <person name="Stillman K."/>
            <person name="Liu H."/>
            <person name="Lipzen A."/>
            <person name="Pangilinan J."/>
            <person name="Labutti K."/>
            <person name="Bruns T.D."/>
            <person name="Grigoriev I.V."/>
        </authorList>
    </citation>
    <scope>NUCLEOTIDE SEQUENCE [LARGE SCALE GENOMIC DNA]</scope>
    <source>
        <strain evidence="2 3">CBS 144469</strain>
    </source>
</reference>
<evidence type="ECO:0000256" key="1">
    <source>
        <dbReference type="SAM" id="MobiDB-lite"/>
    </source>
</evidence>
<sequence>MNTTNTVHSRSQASVPGQEIRERAPTPAELIARLNQRNQTASLATKIEYDEYSDLFRRAWRNIPSFKSLNEGTKDDTEDEEMQALLNSFNLYCHTETEEMQVLLNSYAANMRYRLDYEVNQMVDNVWKKEDSITGL</sequence>
<accession>A0A8H6H6Q1</accession>
<feature type="compositionally biased region" description="Polar residues" evidence="1">
    <location>
        <begin position="1"/>
        <end position="15"/>
    </location>
</feature>
<dbReference type="Proteomes" id="UP000521943">
    <property type="component" value="Unassembled WGS sequence"/>
</dbReference>
<gene>
    <name evidence="2" type="ORF">DFP72DRAFT_863405</name>
</gene>
<evidence type="ECO:0000313" key="2">
    <source>
        <dbReference type="EMBL" id="KAF6740980.1"/>
    </source>
</evidence>
<proteinExistence type="predicted"/>
<protein>
    <submittedName>
        <fullName evidence="2">Uncharacterized protein</fullName>
    </submittedName>
</protein>
<comment type="caution">
    <text evidence="2">The sequence shown here is derived from an EMBL/GenBank/DDBJ whole genome shotgun (WGS) entry which is preliminary data.</text>
</comment>
<dbReference type="EMBL" id="JACGCI010000309">
    <property type="protein sequence ID" value="KAF6740980.1"/>
    <property type="molecule type" value="Genomic_DNA"/>
</dbReference>
<name>A0A8H6H6Q1_9AGAR</name>
<keyword evidence="3" id="KW-1185">Reference proteome</keyword>
<organism evidence="2 3">
    <name type="scientific">Ephemerocybe angulata</name>
    <dbReference type="NCBI Taxonomy" id="980116"/>
    <lineage>
        <taxon>Eukaryota</taxon>
        <taxon>Fungi</taxon>
        <taxon>Dikarya</taxon>
        <taxon>Basidiomycota</taxon>
        <taxon>Agaricomycotina</taxon>
        <taxon>Agaricomycetes</taxon>
        <taxon>Agaricomycetidae</taxon>
        <taxon>Agaricales</taxon>
        <taxon>Agaricineae</taxon>
        <taxon>Psathyrellaceae</taxon>
        <taxon>Ephemerocybe</taxon>
    </lineage>
</organism>